<dbReference type="EMBL" id="MN033729">
    <property type="protein sequence ID" value="QDH87924.1"/>
    <property type="molecule type" value="Genomic_RNA"/>
</dbReference>
<proteinExistence type="predicted"/>
<organism evidence="1">
    <name type="scientific">Leviviridae sp</name>
    <dbReference type="NCBI Taxonomy" id="2027243"/>
    <lineage>
        <taxon>Viruses</taxon>
        <taxon>Riboviria</taxon>
        <taxon>Orthornavirae</taxon>
        <taxon>Lenarviricota</taxon>
        <taxon>Leviviricetes</taxon>
        <taxon>Norzivirales</taxon>
        <taxon>Fiersviridae</taxon>
    </lineage>
</organism>
<accession>A0A514D2U3</accession>
<protein>
    <submittedName>
        <fullName evidence="1">Uncharacterized protein</fullName>
    </submittedName>
</protein>
<reference evidence="1" key="1">
    <citation type="submission" date="2019-05" db="EMBL/GenBank/DDBJ databases">
        <title>Metatranscriptomic reconstruction reveals RNA viruses with the potential to shape carbon cycling in soil.</title>
        <authorList>
            <person name="Starr E.P."/>
            <person name="Nuccio E."/>
            <person name="Pett-Ridge J."/>
            <person name="Banfield J.F."/>
            <person name="Firestone M.K."/>
        </authorList>
    </citation>
    <scope>NUCLEOTIDE SEQUENCE</scope>
    <source>
        <strain evidence="1">H1_Bulk_29_scaffold_427</strain>
    </source>
</reference>
<sequence length="118" mass="12545">MFSDPQSITIAGAAKSLPRVSSGDFNGQFRSPDGAYVLTVKHTSGKRERSVARLDVKKVGTNPLDPTKNLPYSASIYSVLDAPAGGQGFTSTELEDMTKAMTAYLTPANVTKFVGKES</sequence>
<evidence type="ECO:0000313" key="1">
    <source>
        <dbReference type="EMBL" id="QDH87924.1"/>
    </source>
</evidence>
<dbReference type="Gene3D" id="2.40.160.220">
    <property type="match status" value="1"/>
</dbReference>
<gene>
    <name evidence="1" type="ORF">H1Bulk29427_000002</name>
</gene>
<name>A0A514D2U3_9VIRU</name>